<dbReference type="GO" id="GO:0043529">
    <property type="term" value="C:GET complex"/>
    <property type="evidence" value="ECO:0007669"/>
    <property type="project" value="TreeGrafter"/>
</dbReference>
<dbReference type="AlphaFoldDB" id="A0A087U5T8"/>
<keyword evidence="5" id="KW-0256">Endoplasmic reticulum</keyword>
<evidence type="ECO:0000313" key="12">
    <source>
        <dbReference type="Proteomes" id="UP000054359"/>
    </source>
</evidence>
<dbReference type="InterPro" id="IPR029012">
    <property type="entry name" value="Helix_hairpin_bin_sf"/>
</dbReference>
<evidence type="ECO:0000256" key="3">
    <source>
        <dbReference type="ARBA" id="ARBA00017951"/>
    </source>
</evidence>
<dbReference type="PANTHER" id="PTHR42650">
    <property type="entry name" value="TAIL-ANCHORED PROTEIN INSERTION RECEPTOR WRB"/>
    <property type="match status" value="1"/>
</dbReference>
<keyword evidence="7 10" id="KW-0472">Membrane</keyword>
<feature type="transmembrane region" description="Helical" evidence="10">
    <location>
        <begin position="130"/>
        <end position="156"/>
    </location>
</feature>
<proteinExistence type="inferred from homology"/>
<feature type="non-terminal residue" evidence="11">
    <location>
        <position position="170"/>
    </location>
</feature>
<evidence type="ECO:0000256" key="4">
    <source>
        <dbReference type="ARBA" id="ARBA00022692"/>
    </source>
</evidence>
<evidence type="ECO:0000256" key="8">
    <source>
        <dbReference type="ARBA" id="ARBA00032437"/>
    </source>
</evidence>
<dbReference type="GO" id="GO:0071816">
    <property type="term" value="P:tail-anchored membrane protein insertion into ER membrane"/>
    <property type="evidence" value="ECO:0007669"/>
    <property type="project" value="InterPro"/>
</dbReference>
<feature type="transmembrane region" description="Helical" evidence="10">
    <location>
        <begin position="12"/>
        <end position="31"/>
    </location>
</feature>
<evidence type="ECO:0000256" key="5">
    <source>
        <dbReference type="ARBA" id="ARBA00022824"/>
    </source>
</evidence>
<comment type="subcellular location">
    <subcellularLocation>
        <location evidence="1">Endoplasmic reticulum membrane</location>
        <topology evidence="1">Multi-pass membrane protein</topology>
    </subcellularLocation>
</comment>
<keyword evidence="12" id="KW-1185">Reference proteome</keyword>
<dbReference type="PANTHER" id="PTHR42650:SF1">
    <property type="entry name" value="GUIDED ENTRY OF TAIL-ANCHORED PROTEINS FACTOR 1"/>
    <property type="match status" value="1"/>
</dbReference>
<dbReference type="OMA" id="CGMFTAF"/>
<evidence type="ECO:0000256" key="9">
    <source>
        <dbReference type="ARBA" id="ARBA00033006"/>
    </source>
</evidence>
<keyword evidence="11" id="KW-0675">Receptor</keyword>
<dbReference type="GO" id="GO:0005789">
    <property type="term" value="C:endoplasmic reticulum membrane"/>
    <property type="evidence" value="ECO:0007669"/>
    <property type="project" value="UniProtKB-SubCell"/>
</dbReference>
<protein>
    <recommendedName>
        <fullName evidence="3">Guided entry of tail-anchored proteins factor 1</fullName>
    </recommendedName>
    <alternativeName>
        <fullName evidence="8">Tail-anchored protein insertion receptor WRB</fullName>
    </alternativeName>
    <alternativeName>
        <fullName evidence="9">Tryptophan-rich basic protein</fullName>
    </alternativeName>
</protein>
<dbReference type="Pfam" id="PF04420">
    <property type="entry name" value="CHD5"/>
    <property type="match status" value="1"/>
</dbReference>
<gene>
    <name evidence="11" type="ORF">X975_17740</name>
</gene>
<evidence type="ECO:0000256" key="7">
    <source>
        <dbReference type="ARBA" id="ARBA00023136"/>
    </source>
</evidence>
<name>A0A087U5T8_STEMI</name>
<comment type="similarity">
    <text evidence="2">Belongs to the WRB/GET1 family.</text>
</comment>
<keyword evidence="6 10" id="KW-1133">Transmembrane helix</keyword>
<dbReference type="InterPro" id="IPR028945">
    <property type="entry name" value="Get1"/>
</dbReference>
<keyword evidence="4 10" id="KW-0812">Transmembrane</keyword>
<evidence type="ECO:0000256" key="2">
    <source>
        <dbReference type="ARBA" id="ARBA00010799"/>
    </source>
</evidence>
<evidence type="ECO:0000256" key="1">
    <source>
        <dbReference type="ARBA" id="ARBA00004477"/>
    </source>
</evidence>
<reference evidence="11 12" key="1">
    <citation type="submission" date="2013-11" db="EMBL/GenBank/DDBJ databases">
        <title>Genome sequencing of Stegodyphus mimosarum.</title>
        <authorList>
            <person name="Bechsgaard J."/>
        </authorList>
    </citation>
    <scope>NUCLEOTIDE SEQUENCE [LARGE SCALE GENOMIC DNA]</scope>
</reference>
<dbReference type="STRING" id="407821.A0A087U5T8"/>
<accession>A0A087U5T8</accession>
<sequence>MSSSFDVQLFWMGTICGVFSSFIPIVVKMILQVINRETEMEANLRRQVCDLKAELGSISMVDEFAKYAKIKRKVNKVTDELSHQSDIRSSYTLKVRFIATAALYTIMVCTIIFLLWNYRKVPVAVLPEKWLYPLASVLSYPSGVPGGISLTAWLFISGSFGRVMATSLTL</sequence>
<dbReference type="Gene3D" id="1.10.287.660">
    <property type="entry name" value="Helix hairpin bin"/>
    <property type="match status" value="1"/>
</dbReference>
<dbReference type="OrthoDB" id="69461at2759"/>
<dbReference type="EMBL" id="KK118323">
    <property type="protein sequence ID" value="KFM72727.1"/>
    <property type="molecule type" value="Genomic_DNA"/>
</dbReference>
<feature type="transmembrane region" description="Helical" evidence="10">
    <location>
        <begin position="97"/>
        <end position="118"/>
    </location>
</feature>
<dbReference type="GO" id="GO:0043495">
    <property type="term" value="F:protein-membrane adaptor activity"/>
    <property type="evidence" value="ECO:0007669"/>
    <property type="project" value="TreeGrafter"/>
</dbReference>
<evidence type="ECO:0000256" key="6">
    <source>
        <dbReference type="ARBA" id="ARBA00022989"/>
    </source>
</evidence>
<evidence type="ECO:0000313" key="11">
    <source>
        <dbReference type="EMBL" id="KFM72727.1"/>
    </source>
</evidence>
<dbReference type="Proteomes" id="UP000054359">
    <property type="component" value="Unassembled WGS sequence"/>
</dbReference>
<evidence type="ECO:0000256" key="10">
    <source>
        <dbReference type="SAM" id="Phobius"/>
    </source>
</evidence>
<organism evidence="11 12">
    <name type="scientific">Stegodyphus mimosarum</name>
    <name type="common">African social velvet spider</name>
    <dbReference type="NCBI Taxonomy" id="407821"/>
    <lineage>
        <taxon>Eukaryota</taxon>
        <taxon>Metazoa</taxon>
        <taxon>Ecdysozoa</taxon>
        <taxon>Arthropoda</taxon>
        <taxon>Chelicerata</taxon>
        <taxon>Arachnida</taxon>
        <taxon>Araneae</taxon>
        <taxon>Araneomorphae</taxon>
        <taxon>Entelegynae</taxon>
        <taxon>Eresoidea</taxon>
        <taxon>Eresidae</taxon>
        <taxon>Stegodyphus</taxon>
    </lineage>
</organism>